<organism evidence="3 4">
    <name type="scientific">Occultella aeris</name>
    <dbReference type="NCBI Taxonomy" id="2761496"/>
    <lineage>
        <taxon>Bacteria</taxon>
        <taxon>Bacillati</taxon>
        <taxon>Actinomycetota</taxon>
        <taxon>Actinomycetes</taxon>
        <taxon>Micrococcales</taxon>
        <taxon>Ruaniaceae</taxon>
        <taxon>Occultella</taxon>
    </lineage>
</organism>
<feature type="region of interest" description="Disordered" evidence="1">
    <location>
        <begin position="1"/>
        <end position="26"/>
    </location>
</feature>
<evidence type="ECO:0000256" key="1">
    <source>
        <dbReference type="SAM" id="MobiDB-lite"/>
    </source>
</evidence>
<keyword evidence="4" id="KW-1185">Reference proteome</keyword>
<evidence type="ECO:0000313" key="3">
    <source>
        <dbReference type="EMBL" id="VZO39635.1"/>
    </source>
</evidence>
<feature type="compositionally biased region" description="Basic and acidic residues" evidence="1">
    <location>
        <begin position="1"/>
        <end position="18"/>
    </location>
</feature>
<dbReference type="RefSeq" id="WP_156742949.1">
    <property type="nucleotide sequence ID" value="NZ_CACRYJ010000061.1"/>
</dbReference>
<evidence type="ECO:0000256" key="2">
    <source>
        <dbReference type="SAM" id="Phobius"/>
    </source>
</evidence>
<gene>
    <name evidence="3" type="ORF">HALOF300_04329</name>
</gene>
<accession>A0A7M4DQ91</accession>
<keyword evidence="2" id="KW-1133">Transmembrane helix</keyword>
<comment type="caution">
    <text evidence="3">The sequence shown here is derived from an EMBL/GenBank/DDBJ whole genome shotgun (WGS) entry which is preliminary data.</text>
</comment>
<feature type="compositionally biased region" description="Gly residues" evidence="1">
    <location>
        <begin position="316"/>
        <end position="333"/>
    </location>
</feature>
<evidence type="ECO:0008006" key="5">
    <source>
        <dbReference type="Google" id="ProtNLM"/>
    </source>
</evidence>
<keyword evidence="2" id="KW-0472">Membrane</keyword>
<feature type="region of interest" description="Disordered" evidence="1">
    <location>
        <begin position="203"/>
        <end position="340"/>
    </location>
</feature>
<feature type="transmembrane region" description="Helical" evidence="2">
    <location>
        <begin position="158"/>
        <end position="180"/>
    </location>
</feature>
<proteinExistence type="predicted"/>
<dbReference type="Proteomes" id="UP000419743">
    <property type="component" value="Unassembled WGS sequence"/>
</dbReference>
<name>A0A7M4DQ91_9MICO</name>
<feature type="transmembrane region" description="Helical" evidence="2">
    <location>
        <begin position="117"/>
        <end position="138"/>
    </location>
</feature>
<evidence type="ECO:0000313" key="4">
    <source>
        <dbReference type="Proteomes" id="UP000419743"/>
    </source>
</evidence>
<feature type="compositionally biased region" description="Low complexity" evidence="1">
    <location>
        <begin position="250"/>
        <end position="280"/>
    </location>
</feature>
<keyword evidence="2" id="KW-0812">Transmembrane</keyword>
<sequence length="340" mass="34678">MSPRTARDANPPEHEGGDAGRAAKPGRDVTIGTKAALPAWLRWPTIVLAAVAVLVVLYLIGSAVLPGWWARLIGDQVDGVSSAGILVGLLVGFVFTAIPIALGVWAIRARYTVRTRLIIGGIAVLLLAPNVLTLAVAVGGLESTEVARNHLLIHAPSFRLASLIGVIVAVLLAVAIWYLVWSSRRRKRELEELRGKVASGEISKTVPGEDAAADERAGRTQKGSRNQKPGADAEAERDAAGAGTLGAGTAGRLDATTSPSLDDGSAGSAPPADPAGADPAGTRDTPSSASRARSLEWPVSLDELDGLESDTPREGGTAGGSGGATDTGSGPAGSGTEPPR</sequence>
<feature type="transmembrane region" description="Helical" evidence="2">
    <location>
        <begin position="82"/>
        <end position="105"/>
    </location>
</feature>
<dbReference type="AlphaFoldDB" id="A0A7M4DQ91"/>
<protein>
    <recommendedName>
        <fullName evidence="5">Permease</fullName>
    </recommendedName>
</protein>
<reference evidence="3 4" key="1">
    <citation type="submission" date="2019-11" db="EMBL/GenBank/DDBJ databases">
        <authorList>
            <person name="Criscuolo A."/>
        </authorList>
    </citation>
    <scope>NUCLEOTIDE SEQUENCE [LARGE SCALE GENOMIC DNA]</scope>
    <source>
        <strain evidence="3">CIP111667</strain>
    </source>
</reference>
<dbReference type="EMBL" id="CACRYJ010000061">
    <property type="protein sequence ID" value="VZO39635.1"/>
    <property type="molecule type" value="Genomic_DNA"/>
</dbReference>
<feature type="transmembrane region" description="Helical" evidence="2">
    <location>
        <begin position="46"/>
        <end position="70"/>
    </location>
</feature>